<keyword evidence="4" id="KW-1185">Reference proteome</keyword>
<evidence type="ECO:0000256" key="2">
    <source>
        <dbReference type="SAM" id="SignalP"/>
    </source>
</evidence>
<dbReference type="RefSeq" id="WP_157770916.1">
    <property type="nucleotide sequence ID" value="NZ_CBXV010000008.1"/>
</dbReference>
<gene>
    <name evidence="3" type="ORF">PYK22_02980</name>
</gene>
<dbReference type="Proteomes" id="UP000031518">
    <property type="component" value="Unassembled WGS sequence"/>
</dbReference>
<protein>
    <recommendedName>
        <fullName evidence="5">Glycine zipper domain-containing protein</fullName>
    </recommendedName>
</protein>
<keyword evidence="1" id="KW-1133">Transmembrane helix</keyword>
<dbReference type="AlphaFoldDB" id="A0A0B6X3R2"/>
<name>A0A0B6X3R2_9BACT</name>
<feature type="transmembrane region" description="Helical" evidence="1">
    <location>
        <begin position="114"/>
        <end position="132"/>
    </location>
</feature>
<evidence type="ECO:0000313" key="3">
    <source>
        <dbReference type="EMBL" id="CDM66935.1"/>
    </source>
</evidence>
<keyword evidence="1" id="KW-0472">Membrane</keyword>
<dbReference type="EMBL" id="CBXV010000008">
    <property type="protein sequence ID" value="CDM66935.1"/>
    <property type="molecule type" value="Genomic_DNA"/>
</dbReference>
<evidence type="ECO:0000256" key="1">
    <source>
        <dbReference type="SAM" id="Phobius"/>
    </source>
</evidence>
<reference evidence="3 4" key="2">
    <citation type="submission" date="2015-01" db="EMBL/GenBank/DDBJ databases">
        <title>Complete genome sequence of Pyrinomonas methylaliphatogenes type strain K22T.</title>
        <authorList>
            <person name="Lee K.C.Y."/>
            <person name="Power J.F."/>
            <person name="Dunfield P.F."/>
            <person name="Morgan X.C."/>
            <person name="Huttenhower C."/>
            <person name="Stott M.B."/>
        </authorList>
    </citation>
    <scope>NUCLEOTIDE SEQUENCE [LARGE SCALE GENOMIC DNA]</scope>
    <source>
        <strain evidence="3 4">K22</strain>
    </source>
</reference>
<evidence type="ECO:0000313" key="4">
    <source>
        <dbReference type="Proteomes" id="UP000031518"/>
    </source>
</evidence>
<feature type="signal peptide" evidence="2">
    <location>
        <begin position="1"/>
        <end position="23"/>
    </location>
</feature>
<keyword evidence="1" id="KW-0812">Transmembrane</keyword>
<accession>A0A0B6X3R2</accession>
<feature type="transmembrane region" description="Helical" evidence="1">
    <location>
        <begin position="57"/>
        <end position="75"/>
    </location>
</feature>
<sequence length="151" mass="14905" precursor="true">MRKFLAGMLVALFILVGVPSSSAQNRRLSPKARAALTAGAGAAIGAGVGAIVGGGKGAAVGALLGGGGATAGWLIKNDRSRRRLGKYGQPIATIGAGTALGAGVGALIGGAKGAAAGALLGGGGTTAGYLLSKRKGSDRYYRNYRHRYPRR</sequence>
<organism evidence="3 4">
    <name type="scientific">Pyrinomonas methylaliphatogenes</name>
    <dbReference type="NCBI Taxonomy" id="454194"/>
    <lineage>
        <taxon>Bacteria</taxon>
        <taxon>Pseudomonadati</taxon>
        <taxon>Acidobacteriota</taxon>
        <taxon>Blastocatellia</taxon>
        <taxon>Blastocatellales</taxon>
        <taxon>Pyrinomonadaceae</taxon>
        <taxon>Pyrinomonas</taxon>
    </lineage>
</organism>
<feature type="chain" id="PRO_5002110051" description="Glycine zipper domain-containing protein" evidence="2">
    <location>
        <begin position="24"/>
        <end position="151"/>
    </location>
</feature>
<keyword evidence="2" id="KW-0732">Signal</keyword>
<feature type="transmembrane region" description="Helical" evidence="1">
    <location>
        <begin position="87"/>
        <end position="108"/>
    </location>
</feature>
<proteinExistence type="predicted"/>
<evidence type="ECO:0008006" key="5">
    <source>
        <dbReference type="Google" id="ProtNLM"/>
    </source>
</evidence>
<reference evidence="3 4" key="1">
    <citation type="submission" date="2013-12" db="EMBL/GenBank/DDBJ databases">
        <authorList>
            <person name="Stott M."/>
        </authorList>
    </citation>
    <scope>NUCLEOTIDE SEQUENCE [LARGE SCALE GENOMIC DNA]</scope>
    <source>
        <strain evidence="3 4">K22</strain>
    </source>
</reference>